<evidence type="ECO:0008006" key="3">
    <source>
        <dbReference type="Google" id="ProtNLM"/>
    </source>
</evidence>
<proteinExistence type="predicted"/>
<dbReference type="SUPFAM" id="SSF46785">
    <property type="entry name" value="Winged helix' DNA-binding domain"/>
    <property type="match status" value="1"/>
</dbReference>
<evidence type="ECO:0000313" key="1">
    <source>
        <dbReference type="EMBL" id="TDK63329.1"/>
    </source>
</evidence>
<organism evidence="1 2">
    <name type="scientific">Bacillus salipaludis</name>
    <dbReference type="NCBI Taxonomy" id="2547811"/>
    <lineage>
        <taxon>Bacteria</taxon>
        <taxon>Bacillati</taxon>
        <taxon>Bacillota</taxon>
        <taxon>Bacilli</taxon>
        <taxon>Bacillales</taxon>
        <taxon>Bacillaceae</taxon>
        <taxon>Bacillus</taxon>
    </lineage>
</organism>
<gene>
    <name evidence="1" type="ORF">E2K98_07745</name>
</gene>
<dbReference type="RefSeq" id="WP_133333665.1">
    <property type="nucleotide sequence ID" value="NZ_SMYO01000003.1"/>
</dbReference>
<dbReference type="InterPro" id="IPR036390">
    <property type="entry name" value="WH_DNA-bd_sf"/>
</dbReference>
<reference evidence="1 2" key="1">
    <citation type="submission" date="2019-03" db="EMBL/GenBank/DDBJ databases">
        <title>Bacillus niacini sp. nov. a Nicotinate-Metabolizing Mesophile Isolated from Soil.</title>
        <authorList>
            <person name="Zhang G."/>
        </authorList>
    </citation>
    <scope>NUCLEOTIDE SEQUENCE [LARGE SCALE GENOMIC DNA]</scope>
    <source>
        <strain evidence="1 2">WN066</strain>
    </source>
</reference>
<accession>A0A4R5VVT9</accession>
<protein>
    <recommendedName>
        <fullName evidence="3">Transcriptional regulator</fullName>
    </recommendedName>
</protein>
<name>A0A4R5VVT9_9BACI</name>
<dbReference type="InterPro" id="IPR043128">
    <property type="entry name" value="Rev_trsase/Diguanyl_cyclase"/>
</dbReference>
<dbReference type="EMBL" id="SMYO01000003">
    <property type="protein sequence ID" value="TDK63329.1"/>
    <property type="molecule type" value="Genomic_DNA"/>
</dbReference>
<evidence type="ECO:0000313" key="2">
    <source>
        <dbReference type="Proteomes" id="UP000295132"/>
    </source>
</evidence>
<sequence>MKPRAGIVGPSDFVQLICDIAAEYSDQIEAIPFTYQNMEEATNILLQNQHRTDLWIFAGPGLYKAAQRSGTNQPFFFLGLDGASLTKTLVEIGYKDGASLERVSIDMLTERDVNETYRDLGISSNQVYVHEYLHDTPHVDLLAFHQKLFNNGKVNLCVTCLYSIYETLRSQGIPAYRVTPTRSNIRETLKKAIQQWEMLHFKQSQIASLLIQIQRMEKKSDFHTVSYDLHRLNLELQSAVLNFSESISGSFMSIGVGTFMIFSTRGSLHDSRQQIPSLLEELALITDLPANIGIGYGDSALAAEENARLALNHAQNYGTFSAFLVDTNGTIEGPLKEGENITYSYRTDNKEMSDKLKDSGITITTFNKIISVQKRLGTNSITAANIADWLKMTPRNARRILNGLVEQGIAEIIGEEAPTSKGRPRKIYYVNSE</sequence>
<comment type="caution">
    <text evidence="1">The sequence shown here is derived from an EMBL/GenBank/DDBJ whole genome shotgun (WGS) entry which is preliminary data.</text>
</comment>
<dbReference type="Proteomes" id="UP000295132">
    <property type="component" value="Unassembled WGS sequence"/>
</dbReference>
<dbReference type="Gene3D" id="3.30.70.270">
    <property type="match status" value="1"/>
</dbReference>
<dbReference type="AlphaFoldDB" id="A0A4R5VVT9"/>